<dbReference type="SMART" id="SM00257">
    <property type="entry name" value="LysM"/>
    <property type="match status" value="1"/>
</dbReference>
<dbReference type="Proteomes" id="UP000276443">
    <property type="component" value="Unassembled WGS sequence"/>
</dbReference>
<dbReference type="SUPFAM" id="SSF54106">
    <property type="entry name" value="LysM domain"/>
    <property type="match status" value="1"/>
</dbReference>
<evidence type="ECO:0000313" key="3">
    <source>
        <dbReference type="Proteomes" id="UP000276443"/>
    </source>
</evidence>
<accession>A0A3N5C0C6</accession>
<protein>
    <submittedName>
        <fullName evidence="2">LysM domain-containing protein</fullName>
    </submittedName>
</protein>
<dbReference type="RefSeq" id="WP_124219230.1">
    <property type="nucleotide sequence ID" value="NZ_RKRF01000007.1"/>
</dbReference>
<dbReference type="InterPro" id="IPR036779">
    <property type="entry name" value="LysM_dom_sf"/>
</dbReference>
<evidence type="ECO:0000313" key="2">
    <source>
        <dbReference type="EMBL" id="RPF55508.1"/>
    </source>
</evidence>
<dbReference type="AlphaFoldDB" id="A0A3N5C0C6"/>
<dbReference type="OrthoDB" id="2033517at2"/>
<proteinExistence type="predicted"/>
<feature type="domain" description="LysM" evidence="1">
    <location>
        <begin position="2"/>
        <end position="47"/>
    </location>
</feature>
<name>A0A3N5C0C6_9BACI</name>
<sequence>MKIHVVQKGETIRDIANEYDLSIEELKEMNRHIDFNQDLMPKMKVKVPLKEPVFADRSSDINVNDKRLAPPHNPDKPKALPRIAEDEYVFSDKLISSIDDDQDNEFIQQFLPEQYVQWDPNMYPQYMSTYEYPVQANPVPTDYRYAPYYNQYNYYPGNPYMEPYYQNYYRPYNPCGCGGYSY</sequence>
<keyword evidence="3" id="KW-1185">Reference proteome</keyword>
<reference evidence="2 3" key="1">
    <citation type="submission" date="2018-11" db="EMBL/GenBank/DDBJ databases">
        <title>Genomic Encyclopedia of Type Strains, Phase IV (KMG-IV): sequencing the most valuable type-strain genomes for metagenomic binning, comparative biology and taxonomic classification.</title>
        <authorList>
            <person name="Goeker M."/>
        </authorList>
    </citation>
    <scope>NUCLEOTIDE SEQUENCE [LARGE SCALE GENOMIC DNA]</scope>
    <source>
        <strain evidence="2 3">DSM 18090</strain>
    </source>
</reference>
<gene>
    <name evidence="2" type="ORF">EDC24_0386</name>
</gene>
<dbReference type="EMBL" id="RKRF01000007">
    <property type="protein sequence ID" value="RPF55508.1"/>
    <property type="molecule type" value="Genomic_DNA"/>
</dbReference>
<dbReference type="PROSITE" id="PS51782">
    <property type="entry name" value="LYSM"/>
    <property type="match status" value="1"/>
</dbReference>
<dbReference type="Gene3D" id="3.10.350.10">
    <property type="entry name" value="LysM domain"/>
    <property type="match status" value="1"/>
</dbReference>
<organism evidence="2 3">
    <name type="scientific">Aquisalibacillus elongatus</name>
    <dbReference type="NCBI Taxonomy" id="485577"/>
    <lineage>
        <taxon>Bacteria</taxon>
        <taxon>Bacillati</taxon>
        <taxon>Bacillota</taxon>
        <taxon>Bacilli</taxon>
        <taxon>Bacillales</taxon>
        <taxon>Bacillaceae</taxon>
        <taxon>Aquisalibacillus</taxon>
    </lineage>
</organism>
<comment type="caution">
    <text evidence="2">The sequence shown here is derived from an EMBL/GenBank/DDBJ whole genome shotgun (WGS) entry which is preliminary data.</text>
</comment>
<evidence type="ECO:0000259" key="1">
    <source>
        <dbReference type="PROSITE" id="PS51782"/>
    </source>
</evidence>
<dbReference type="CDD" id="cd00118">
    <property type="entry name" value="LysM"/>
    <property type="match status" value="1"/>
</dbReference>
<dbReference type="Pfam" id="PF01476">
    <property type="entry name" value="LysM"/>
    <property type="match status" value="1"/>
</dbReference>
<dbReference type="InterPro" id="IPR018392">
    <property type="entry name" value="LysM"/>
</dbReference>